<name>A0A096AFW8_9BACT</name>
<keyword evidence="2" id="KW-1003">Cell membrane</keyword>
<dbReference type="Pfam" id="PF12698">
    <property type="entry name" value="ABC2_membrane_3"/>
    <property type="match status" value="1"/>
</dbReference>
<dbReference type="RefSeq" id="WP_036866203.1">
    <property type="nucleotide sequence ID" value="NZ_JRNQ01000015.1"/>
</dbReference>
<feature type="transmembrane region" description="Helical" evidence="6">
    <location>
        <begin position="302"/>
        <end position="323"/>
    </location>
</feature>
<feature type="domain" description="ABC-2 type transporter transmembrane" evidence="7">
    <location>
        <begin position="26"/>
        <end position="375"/>
    </location>
</feature>
<evidence type="ECO:0000313" key="9">
    <source>
        <dbReference type="Proteomes" id="UP000029525"/>
    </source>
</evidence>
<comment type="caution">
    <text evidence="8">The sequence shown here is derived from an EMBL/GenBank/DDBJ whole genome shotgun (WGS) entry which is preliminary data.</text>
</comment>
<dbReference type="PANTHER" id="PTHR30294">
    <property type="entry name" value="MEMBRANE COMPONENT OF ABC TRANSPORTER YHHJ-RELATED"/>
    <property type="match status" value="1"/>
</dbReference>
<dbReference type="InterPro" id="IPR051449">
    <property type="entry name" value="ABC-2_transporter_component"/>
</dbReference>
<feature type="transmembrane region" description="Helical" evidence="6">
    <location>
        <begin position="189"/>
        <end position="212"/>
    </location>
</feature>
<keyword evidence="4 6" id="KW-1133">Transmembrane helix</keyword>
<keyword evidence="5 6" id="KW-0472">Membrane</keyword>
<reference evidence="8 9" key="1">
    <citation type="submission" date="2014-07" db="EMBL/GenBank/DDBJ databases">
        <authorList>
            <person name="McCorrison J."/>
            <person name="Sanka R."/>
            <person name="Torralba M."/>
            <person name="Gillis M."/>
            <person name="Haft D.H."/>
            <person name="Methe B."/>
            <person name="Sutton G."/>
            <person name="Nelson K.E."/>
        </authorList>
    </citation>
    <scope>NUCLEOTIDE SEQUENCE [LARGE SCALE GENOMIC DNA]</scope>
    <source>
        <strain evidence="8 9">DNF00320</strain>
    </source>
</reference>
<dbReference type="PANTHER" id="PTHR30294:SF47">
    <property type="entry name" value="INNER MEMBRANE TRANSPORT PERMEASE YHHJ"/>
    <property type="match status" value="1"/>
</dbReference>
<dbReference type="GO" id="GO:0005886">
    <property type="term" value="C:plasma membrane"/>
    <property type="evidence" value="ECO:0007669"/>
    <property type="project" value="UniProtKB-SubCell"/>
</dbReference>
<evidence type="ECO:0000256" key="3">
    <source>
        <dbReference type="ARBA" id="ARBA00022692"/>
    </source>
</evidence>
<organism evidence="8 9">
    <name type="scientific">Prevotella bivia DNF00320</name>
    <dbReference type="NCBI Taxonomy" id="1401068"/>
    <lineage>
        <taxon>Bacteria</taxon>
        <taxon>Pseudomonadati</taxon>
        <taxon>Bacteroidota</taxon>
        <taxon>Bacteroidia</taxon>
        <taxon>Bacteroidales</taxon>
        <taxon>Prevotellaceae</taxon>
        <taxon>Prevotella</taxon>
    </lineage>
</organism>
<accession>A0A096AFW8</accession>
<protein>
    <submittedName>
        <fullName evidence="8">Membrane protein</fullName>
    </submittedName>
</protein>
<dbReference type="Proteomes" id="UP000029525">
    <property type="component" value="Unassembled WGS sequence"/>
</dbReference>
<evidence type="ECO:0000313" key="8">
    <source>
        <dbReference type="EMBL" id="KGF45426.1"/>
    </source>
</evidence>
<dbReference type="InterPro" id="IPR013525">
    <property type="entry name" value="ABC2_TM"/>
</dbReference>
<feature type="transmembrane region" description="Helical" evidence="6">
    <location>
        <begin position="358"/>
        <end position="379"/>
    </location>
</feature>
<feature type="transmembrane region" description="Helical" evidence="6">
    <location>
        <begin position="233"/>
        <end position="259"/>
    </location>
</feature>
<sequence>MRQIIRSIWRISVREMGFMYRNPIYFVCAIIFPLLTISFFTSLMYEGQPGQLPIGVVDNDRTPTTQKMLMKLDAFQGTKIASYYANTTMAREAVQRGEVYAYLLIPKGTTEELLAKRQPTISFYYSSVTLVAGGMTFKDLKTITTLISAAVGAGKLSMLGKTPDEIRTFLQPIALDVHMIQNPWMNYNVYLSAIMIPGILILFMLLLTVYTIGKELKFEKSKVWLRLAHDNIIVALIGKLLPLFLVFLILFFGFEWYIYSYLCFPHAGGGLRIFCLVVLTVVSSMGFGVFIFGLIPSLRMAMSICSLWAVIGFSACGATFPLFSMDPFIQGVAQTVPLRHYWMIYQVSIFNGYPISNIWYNVMMLVIFASLPLLVVFNIKRAMKSFVYIP</sequence>
<dbReference type="GO" id="GO:0140359">
    <property type="term" value="F:ABC-type transporter activity"/>
    <property type="evidence" value="ECO:0007669"/>
    <property type="project" value="InterPro"/>
</dbReference>
<evidence type="ECO:0000256" key="4">
    <source>
        <dbReference type="ARBA" id="ARBA00022989"/>
    </source>
</evidence>
<dbReference type="OrthoDB" id="9811522at2"/>
<comment type="subcellular location">
    <subcellularLocation>
        <location evidence="1">Cell membrane</location>
        <topology evidence="1">Multi-pass membrane protein</topology>
    </subcellularLocation>
</comment>
<dbReference type="Gene3D" id="3.40.1710.10">
    <property type="entry name" value="abc type-2 transporter like domain"/>
    <property type="match status" value="1"/>
</dbReference>
<evidence type="ECO:0000256" key="6">
    <source>
        <dbReference type="SAM" id="Phobius"/>
    </source>
</evidence>
<evidence type="ECO:0000256" key="5">
    <source>
        <dbReference type="ARBA" id="ARBA00023136"/>
    </source>
</evidence>
<dbReference type="AlphaFoldDB" id="A0A096AFW8"/>
<keyword evidence="3 6" id="KW-0812">Transmembrane</keyword>
<evidence type="ECO:0000259" key="7">
    <source>
        <dbReference type="Pfam" id="PF12698"/>
    </source>
</evidence>
<dbReference type="EMBL" id="JRNQ01000015">
    <property type="protein sequence ID" value="KGF45426.1"/>
    <property type="molecule type" value="Genomic_DNA"/>
</dbReference>
<feature type="transmembrane region" description="Helical" evidence="6">
    <location>
        <begin position="271"/>
        <end position="295"/>
    </location>
</feature>
<feature type="transmembrane region" description="Helical" evidence="6">
    <location>
        <begin position="24"/>
        <end position="45"/>
    </location>
</feature>
<gene>
    <name evidence="8" type="ORF">HMPREF0647_02580</name>
</gene>
<proteinExistence type="predicted"/>
<evidence type="ECO:0000256" key="2">
    <source>
        <dbReference type="ARBA" id="ARBA00022475"/>
    </source>
</evidence>
<evidence type="ECO:0000256" key="1">
    <source>
        <dbReference type="ARBA" id="ARBA00004651"/>
    </source>
</evidence>